<dbReference type="InterPro" id="IPR042104">
    <property type="entry name" value="PKS_dehydratase_sf"/>
</dbReference>
<dbReference type="SMART" id="SM00826">
    <property type="entry name" value="PKS_DH"/>
    <property type="match status" value="2"/>
</dbReference>
<evidence type="ECO:0000313" key="15">
    <source>
        <dbReference type="Proteomes" id="UP001596156"/>
    </source>
</evidence>
<evidence type="ECO:0000256" key="8">
    <source>
        <dbReference type="ARBA" id="ARBA00023315"/>
    </source>
</evidence>
<comment type="caution">
    <text evidence="14">The sequence shown here is derived from an EMBL/GenBank/DDBJ whole genome shotgun (WGS) entry which is preliminary data.</text>
</comment>
<dbReference type="Pfam" id="PF22953">
    <property type="entry name" value="SpnB_Rossmann"/>
    <property type="match status" value="2"/>
</dbReference>
<dbReference type="InterPro" id="IPR014043">
    <property type="entry name" value="Acyl_transferase_dom"/>
</dbReference>
<dbReference type="InterPro" id="IPR055123">
    <property type="entry name" value="SpnB-like_Rossmann"/>
</dbReference>
<dbReference type="InterPro" id="IPR049552">
    <property type="entry name" value="PKS_DH_N"/>
</dbReference>
<sequence>MANEDKLVDYLKRVTASLHQTRERVRELENAEHEPIAVVAMGCRYPGDRGDVTSPEELWRLVAEERDAIGPFPTDRGWDAEALHDTDPDRPGTSYVAQGGFLRGAGDFDAAFFGISPREALALDPQQRLALELAWETVERAGIAPHSLHGSRVGVFVGSGSQDYYDEVAPDRMAEVAEDYLSTGTAGSVISGRIAYTLGLQGPALTVDTACSSSLVALHLAAQSLRAGECSLALAGGVMVMATPSPFQAFSRQRGLSPDGRCRAFSDDADGTGWSEGAGLVLLERLSDARRNGREVLAVITGSAVNSDGASNGLTAPNGLSQQRVIRQALARARISASDVDAVEGHGTGTTLGDPIEAQALLATYGQDRDPERPLWLGSVKSNIGHAQAAAGISGVIKTVMALRHGLLPRTLHVSAPTREVQWTDGAVRLLEHARPWPEGDRPRRAGVSSFGVSGTNAHVIVESAPAPEPAQTPPAPAWPAGLPVPLPVSAAGPAALRAQAARLAAAPAVTDPAGLLDLGYSLARGRSPLRHRAVLLAPAGGDTGEHPTPAEGLTALADGAPAPGLITGEPHGGLTAFLLSGQGSQRAGAGRELYASFPVFARELDAVCEVLDPLLDRPLRPLLLDSPASGTDGEPAAGNGPLDRTGYTQPALFALEVAVCRLLESCGVGPDVLVGHSVGELTAAHLAGVLSLPDAAALVAARGRLMQALPPGGAMVAVEATEDEVRPLLTGQTDLAALNGPRAVVVSGHEDAVAAVAEQFAAQGRRTRRLRVSHAFHSPLMEPMLDQFAEVARSLTYHAPRLPVVSGVTGRVATAEELCSPEYWVGQVRATVRFHDGVRAAREAGATRFLEAGPGGVLAGLVSGCLAEDGEPATVLPMLRTDRPEAQALITALSRLFVSGADVDLGGLLEGYGATAVPLPTYPFQRRRYWLDGRGTRDQVTAAGLAVPGHPLLGAAITLADGDGVLLTGRLSAARQPWLADHVVAGTPMLPGTAFVELALRAGDQVGCGRLEELTLSAPLPLPRHGGIAVQVALGPADAEGRRPVTIHSRAGAADAEGDDADLPWTLHAQGTVQPATGRPGDALTTWPPPGATEVPVDRLYEEFAATGLEYGPVFRALHAAWRCGEEIYGEVRLPEDAPHGAERFVLHPAALDAGSHALRAAGDGDGGVGLVPFSWSGVEVHAHGADALRLRFTPRGPETFAVTVADATGAPVATVEANAFRPLGPADGTAAAGGPLHRLRWRALPAPAAPAELRLAELRLDAPAAGAAAEADAVLLRVPPGEPSPAAGAAQSATAVTATTGRVLQALHAWLADDSTAATPLLVLTRGAVGVGDRPAEDLAGAAVWGLVRAAQAEHPGRLVLWDADPDEPEPGTADPAAARAAAAVLATGEPQVATRAGAAYAARLVRDVSPAPAADAPPAFGTGTVLITGATGALGALVARHLVTRHGVRRLLLLGRRGPQSVAGLVADLTALGAEARAVACDVADADQVAAALAAIPDTHPLTAVVHAAGVLDDGLLTSLTPQRLAQVLRPKVAGALTLHEATRDLDLSAFVLFSSVSGVLGAPGQANYAAANAFLDAFAEHRAATGLPALSLAWGLWGEAEGMGSALAGSDLGRHARGGLAPLATEEALALLDAALRAGGPTAVPVRLDPAALRELGAQAPAPLRGLAGTGRRPAARAASAGRGPVPADSFAATVAALPPAERGPFVRETVCRRTAAVLAHESAADIDPGLEFQRLGFDSLTAIELRNGLAAETGLRLPATLLFDYPTPAVLADHLLDELLRAAGAPDTAPAPGAGGPGAAADPDEPIAVVGLACRLPGGVSSPDDLWTLLREESDAIGDFPADRGWDVEGLHDPERLRPDTSYVRTGGFLYDAGDFDPGLFGVAPKDAALIDPQQRLLLEVTWEALERAGIDPHSLRGSDTGVYAGVQYHDYVGAASSGSIITGRVAYTFGLEGPAVSVDTACSSSLVALHLAAQALRSGECSLALAGGVTVMATPESFVEFSRQGGLAPDGRCKSFSADADGTGWSEGVGLLVLERLSDARRNGRRVLAVVRGSAVNQDGASNGLTAPNGPSQQRVIRAALASAGLAAAEVDAVEAHGTGTRLGDPIEAQALLATYGQGREAGRPLWLGSVKSNIGHTQAAAGVAGVIKMVLALQHQTLPATLHLSEPSPEVDWSAGDVRLLTRAQAWPRAERPRRAGVSSFGVSGTNAHLILEEPPAEDRAAPESAADGAPLGAPVPWVLSGRTRAALAAQAEQMLSYLNDDPDRDLAAVGYSLAVSRAALEHRAVVVGARFSELMRGLTAVADGEEAPGTVQGVARGAGRTGFLFSGQGSQRPGMGRELYAAYPVFATALDAVRAELDHRLPAPLTDVMWAEPGTPEAARLDETVFTQAALFAVGVALHRLLESWGITPDVVAGHSVGEIAAAHVAGVLSLPDACALVAARGGLMQALPAGGAMLAIAATEEEVRAVLPEDVSVAAVNAETAVVVSGPREAVEPLTERFARTKRLQVSHAFHSALMEPMLPGFAQVAGELSYTAPRLPLVSTVTGALAQEELTTPDHWVRQVREPVYFHAAVRALEEHGVTRFVELGPGGTLAALVQETVLERVPDAAVTPMLSKDLPEPAAALAALGVLHTSGLEPRWTGVFETRQLVELPTYPFQRQRYWLEAAAGGSGSEEHPLLGAATELAGAGGLLFSGRVAVGSHPWLAHHVVGRSVLFPGAAFVEMAIRAGDAVGCPQLEEMVIEAPLVLPERAGVRVQLALEAATDGGRRPFTVHSRTEGAQEGEPWTRHVTGFLAPDPAAGPAPFDTDFALWPPAGAQPVPLEGLYSSLGEQGMRYGPAFQGLRAVWRRGEEAFAEVELPPAAQPGADRFGVHPALLDAVLHAIGFSGAASNEPVLPFSWESVALHAVGAAAVRVCVRPLGSNSSALEVADTSGQPVLSVGALRLRPAAFTRSGTAAPRAADTLFGVEWQRAALTPAPVPEHWSVVGTDGWGLAAALGLTPTADLAPAAGTVLLPCGAAPGAPGSDPEPVHEEVVRVLAVLAAWLADERFAGHRLAVLTRGAVAADGRESVDPVGAAVHGLVRAAQSEHPDRIVLLDLDPEGPLPGPARLAAALASGAAEAAMRGDTLRIPRLARLAAPSSTGPGWDPEGTVLVTGASGALGSAVARHLVTAHGVRHLLLVSRRGPDAPGAAELNAELAAAGAHVTQAACDVADRKALAAVLGALPQAHPLRAVVHTAGVLDDGVITSLTPERVAAVLRPKVDAASHLHELTAGLELTHFVLFSSAAGLLGGPGQGSYAAANAFLDALAARRRNAGLPGVSLAWGMWDTAAEGMADGLAAADTARIAKTGIGSLSTAEGLGLLDAAGGLDRALLVPIKLDTEVLAGLPPQETPELLAGLVRTAAPRRTAGAAVQEGGSLREQLAAMAPHQRTPALLKLVRTHAAGILGFADPSEIDLDKPFNEAGFDSLTAVGLRNKLTLVTGLQLPAGMIFDYPTPRDLAAHLAAELVPDEPAGAEESPGRAALEEADEAGVRASLASIPLERLRSAGLLDRLLELAAAAEPAGTAGGAGEPAGAGGGAIDAMDSEALISLALGGDAADTPAG</sequence>
<evidence type="ECO:0000313" key="14">
    <source>
        <dbReference type="EMBL" id="MFC5229767.1"/>
    </source>
</evidence>
<dbReference type="InterPro" id="IPR016036">
    <property type="entry name" value="Malonyl_transacylase_ACP-bd"/>
</dbReference>
<feature type="active site" description="Proton donor; for dehydratase activity" evidence="9">
    <location>
        <position position="1154"/>
    </location>
</feature>
<evidence type="ECO:0000256" key="5">
    <source>
        <dbReference type="ARBA" id="ARBA00022679"/>
    </source>
</evidence>
<keyword evidence="7" id="KW-0511">Multifunctional enzyme</keyword>
<dbReference type="InterPro" id="IPR016039">
    <property type="entry name" value="Thiolase-like"/>
</dbReference>
<evidence type="ECO:0000256" key="4">
    <source>
        <dbReference type="ARBA" id="ARBA00022553"/>
    </source>
</evidence>
<dbReference type="Gene3D" id="3.10.129.110">
    <property type="entry name" value="Polyketide synthase dehydratase"/>
    <property type="match status" value="2"/>
</dbReference>
<dbReference type="InterPro" id="IPR036291">
    <property type="entry name" value="NAD(P)-bd_dom_sf"/>
</dbReference>
<dbReference type="PROSITE" id="PS00606">
    <property type="entry name" value="KS3_1"/>
    <property type="match status" value="2"/>
</dbReference>
<feature type="domain" description="Carrier" evidence="11">
    <location>
        <begin position="3440"/>
        <end position="3515"/>
    </location>
</feature>
<dbReference type="SUPFAM" id="SSF52151">
    <property type="entry name" value="FabD/lysophospholipase-like"/>
    <property type="match status" value="2"/>
</dbReference>
<feature type="active site" description="Proton acceptor; for dehydratase activity" evidence="9">
    <location>
        <position position="2715"/>
    </location>
</feature>
<keyword evidence="3" id="KW-0596">Phosphopantetheine</keyword>
<dbReference type="SMART" id="SM00827">
    <property type="entry name" value="PKS_AT"/>
    <property type="match status" value="2"/>
</dbReference>
<keyword evidence="5" id="KW-0808">Transferase</keyword>
<protein>
    <submittedName>
        <fullName evidence="14">SDR family NAD(P)-dependent oxidoreductase</fullName>
    </submittedName>
</protein>
<dbReference type="PROSITE" id="PS00012">
    <property type="entry name" value="PHOSPHOPANTETHEINE"/>
    <property type="match status" value="2"/>
</dbReference>
<dbReference type="CDD" id="cd08956">
    <property type="entry name" value="KR_3_FAS_SDR_x"/>
    <property type="match status" value="2"/>
</dbReference>
<proteinExistence type="predicted"/>
<dbReference type="RefSeq" id="WP_381573927.1">
    <property type="nucleotide sequence ID" value="NZ_JBHSKL010000058.1"/>
</dbReference>
<dbReference type="InterPro" id="IPR020806">
    <property type="entry name" value="PKS_PP-bd"/>
</dbReference>
<dbReference type="InterPro" id="IPR020807">
    <property type="entry name" value="PKS_DH"/>
</dbReference>
<dbReference type="InterPro" id="IPR016035">
    <property type="entry name" value="Acyl_Trfase/lysoPLipase"/>
</dbReference>
<dbReference type="EMBL" id="JBHSKL010000058">
    <property type="protein sequence ID" value="MFC5229767.1"/>
    <property type="molecule type" value="Genomic_DNA"/>
</dbReference>
<dbReference type="Pfam" id="PF16197">
    <property type="entry name" value="KAsynt_C_assoc"/>
    <property type="match status" value="2"/>
</dbReference>
<evidence type="ECO:0000259" key="11">
    <source>
        <dbReference type="PROSITE" id="PS50075"/>
    </source>
</evidence>
<evidence type="ECO:0000256" key="6">
    <source>
        <dbReference type="ARBA" id="ARBA00023194"/>
    </source>
</evidence>
<dbReference type="SMART" id="SM00822">
    <property type="entry name" value="PKS_KR"/>
    <property type="match status" value="2"/>
</dbReference>
<dbReference type="Gene3D" id="3.40.50.720">
    <property type="entry name" value="NAD(P)-binding Rossmann-like Domain"/>
    <property type="match status" value="2"/>
</dbReference>
<dbReference type="Proteomes" id="UP001596156">
    <property type="component" value="Unassembled WGS sequence"/>
</dbReference>
<dbReference type="PANTHER" id="PTHR43775:SF51">
    <property type="entry name" value="INACTIVE PHENOLPHTHIOCEROL SYNTHESIS POLYKETIDE SYNTHASE TYPE I PKS1-RELATED"/>
    <property type="match status" value="1"/>
</dbReference>
<dbReference type="InterPro" id="IPR001227">
    <property type="entry name" value="Ac_transferase_dom_sf"/>
</dbReference>
<feature type="domain" description="Carrier" evidence="11">
    <location>
        <begin position="1709"/>
        <end position="1784"/>
    </location>
</feature>
<evidence type="ECO:0000256" key="2">
    <source>
        <dbReference type="ARBA" id="ARBA00004792"/>
    </source>
</evidence>
<dbReference type="PANTHER" id="PTHR43775">
    <property type="entry name" value="FATTY ACID SYNTHASE"/>
    <property type="match status" value="1"/>
</dbReference>
<dbReference type="Gene3D" id="3.30.70.3290">
    <property type="match status" value="2"/>
</dbReference>
<keyword evidence="15" id="KW-1185">Reference proteome</keyword>
<dbReference type="Pfam" id="PF00550">
    <property type="entry name" value="PP-binding"/>
    <property type="match status" value="2"/>
</dbReference>
<dbReference type="InterPro" id="IPR015083">
    <property type="entry name" value="NorB/c/GfsB-D-like_docking"/>
</dbReference>
<evidence type="ECO:0000259" key="12">
    <source>
        <dbReference type="PROSITE" id="PS52004"/>
    </source>
</evidence>
<feature type="domain" description="Ketosynthase family 3 (KS3)" evidence="12">
    <location>
        <begin position="33"/>
        <end position="464"/>
    </location>
</feature>
<feature type="domain" description="PKS/mFAS DH" evidence="13">
    <location>
        <begin position="2683"/>
        <end position="2961"/>
    </location>
</feature>
<feature type="active site" description="Proton donor; for dehydratase activity" evidence="9">
    <location>
        <position position="2885"/>
    </location>
</feature>
<evidence type="ECO:0000256" key="7">
    <source>
        <dbReference type="ARBA" id="ARBA00023268"/>
    </source>
</evidence>
<comment type="pathway">
    <text evidence="2">Antibiotic biosynthesis.</text>
</comment>
<dbReference type="Pfam" id="PF02801">
    <property type="entry name" value="Ketoacyl-synt_C"/>
    <property type="match status" value="2"/>
</dbReference>
<gene>
    <name evidence="14" type="ORF">ACFPN6_35520</name>
</gene>
<evidence type="ECO:0000256" key="9">
    <source>
        <dbReference type="PROSITE-ProRule" id="PRU01363"/>
    </source>
</evidence>
<dbReference type="InterPro" id="IPR009081">
    <property type="entry name" value="PP-bd_ACP"/>
</dbReference>
<organism evidence="14 15">
    <name type="scientific">Streptomyces fimbriatus</name>
    <dbReference type="NCBI Taxonomy" id="68197"/>
    <lineage>
        <taxon>Bacteria</taxon>
        <taxon>Bacillati</taxon>
        <taxon>Actinomycetota</taxon>
        <taxon>Actinomycetes</taxon>
        <taxon>Kitasatosporales</taxon>
        <taxon>Streptomycetaceae</taxon>
        <taxon>Streptomyces</taxon>
    </lineage>
</organism>
<dbReference type="InterPro" id="IPR013968">
    <property type="entry name" value="PKS_KR"/>
</dbReference>
<dbReference type="PROSITE" id="PS52004">
    <property type="entry name" value="KS3_2"/>
    <property type="match status" value="2"/>
</dbReference>
<name>A0ABW0DJZ3_STRFI</name>
<dbReference type="Pfam" id="PF08990">
    <property type="entry name" value="Docking"/>
    <property type="match status" value="1"/>
</dbReference>
<dbReference type="InterPro" id="IPR032821">
    <property type="entry name" value="PKS_assoc"/>
</dbReference>
<comment type="cofactor">
    <cofactor evidence="1">
        <name>pantetheine 4'-phosphate</name>
        <dbReference type="ChEBI" id="CHEBI:47942"/>
    </cofactor>
</comment>
<reference evidence="15" key="1">
    <citation type="journal article" date="2019" name="Int. J. Syst. Evol. Microbiol.">
        <title>The Global Catalogue of Microorganisms (GCM) 10K type strain sequencing project: providing services to taxonomists for standard genome sequencing and annotation.</title>
        <authorList>
            <consortium name="The Broad Institute Genomics Platform"/>
            <consortium name="The Broad Institute Genome Sequencing Center for Infectious Disease"/>
            <person name="Wu L."/>
            <person name="Ma J."/>
        </authorList>
    </citation>
    <scope>NUCLEOTIDE SEQUENCE [LARGE SCALE GENOMIC DNA]</scope>
    <source>
        <strain evidence="15">CCM 8479</strain>
    </source>
</reference>
<dbReference type="InterPro" id="IPR049900">
    <property type="entry name" value="PKS_mFAS_DH"/>
</dbReference>
<dbReference type="InterPro" id="IPR014031">
    <property type="entry name" value="Ketoacyl_synth_C"/>
</dbReference>
<dbReference type="PROSITE" id="PS50075">
    <property type="entry name" value="CARRIER"/>
    <property type="match status" value="2"/>
</dbReference>
<dbReference type="Gene3D" id="1.10.1200.10">
    <property type="entry name" value="ACP-like"/>
    <property type="match status" value="2"/>
</dbReference>
<keyword evidence="8" id="KW-0012">Acyltransferase</keyword>
<dbReference type="PROSITE" id="PS52019">
    <property type="entry name" value="PKS_MFAS_DH"/>
    <property type="match status" value="2"/>
</dbReference>
<dbReference type="CDD" id="cd00833">
    <property type="entry name" value="PKS"/>
    <property type="match status" value="2"/>
</dbReference>
<dbReference type="Pfam" id="PF00698">
    <property type="entry name" value="Acyl_transf_1"/>
    <property type="match status" value="2"/>
</dbReference>
<dbReference type="SMART" id="SM01294">
    <property type="entry name" value="PKS_PP_betabranch"/>
    <property type="match status" value="2"/>
</dbReference>
<dbReference type="SUPFAM" id="SSF51735">
    <property type="entry name" value="NAD(P)-binding Rossmann-fold domains"/>
    <property type="match status" value="4"/>
</dbReference>
<dbReference type="SUPFAM" id="SSF55048">
    <property type="entry name" value="Probable ACP-binding domain of malonyl-CoA ACP transacylase"/>
    <property type="match status" value="2"/>
</dbReference>
<feature type="domain" description="PKS/mFAS DH" evidence="13">
    <location>
        <begin position="951"/>
        <end position="1231"/>
    </location>
</feature>
<dbReference type="Pfam" id="PF21089">
    <property type="entry name" value="PKS_DH_N"/>
    <property type="match status" value="2"/>
</dbReference>
<feature type="region of interest" description="C-terminal hotdog fold" evidence="9">
    <location>
        <begin position="1093"/>
        <end position="1231"/>
    </location>
</feature>
<dbReference type="Pfam" id="PF00109">
    <property type="entry name" value="ketoacyl-synt"/>
    <property type="match status" value="2"/>
</dbReference>
<dbReference type="Gene3D" id="3.40.47.10">
    <property type="match status" value="2"/>
</dbReference>
<dbReference type="SMART" id="SM00825">
    <property type="entry name" value="PKS_KS"/>
    <property type="match status" value="2"/>
</dbReference>
<feature type="active site" description="Proton acceptor; for dehydratase activity" evidence="9">
    <location>
        <position position="983"/>
    </location>
</feature>
<dbReference type="Pfam" id="PF14765">
    <property type="entry name" value="PS-DH"/>
    <property type="match status" value="2"/>
</dbReference>
<accession>A0ABW0DJZ3</accession>
<evidence type="ECO:0000256" key="1">
    <source>
        <dbReference type="ARBA" id="ARBA00001957"/>
    </source>
</evidence>
<feature type="region of interest" description="Disordered" evidence="10">
    <location>
        <begin position="1667"/>
        <end position="1687"/>
    </location>
</feature>
<dbReference type="SMART" id="SM00823">
    <property type="entry name" value="PKS_PP"/>
    <property type="match status" value="2"/>
</dbReference>
<dbReference type="InterPro" id="IPR049551">
    <property type="entry name" value="PKS_DH_C"/>
</dbReference>
<dbReference type="InterPro" id="IPR057326">
    <property type="entry name" value="KR_dom"/>
</dbReference>
<evidence type="ECO:0000259" key="13">
    <source>
        <dbReference type="PROSITE" id="PS52019"/>
    </source>
</evidence>
<dbReference type="InterPro" id="IPR020841">
    <property type="entry name" value="PKS_Beta-ketoAc_synthase_dom"/>
</dbReference>
<feature type="region of interest" description="N-terminal hotdog fold" evidence="9">
    <location>
        <begin position="951"/>
        <end position="1081"/>
    </location>
</feature>
<evidence type="ECO:0000256" key="10">
    <source>
        <dbReference type="SAM" id="MobiDB-lite"/>
    </source>
</evidence>
<dbReference type="Gene3D" id="3.40.366.10">
    <property type="entry name" value="Malonyl-Coenzyme A Acyl Carrier Protein, domain 2"/>
    <property type="match status" value="2"/>
</dbReference>
<evidence type="ECO:0000256" key="3">
    <source>
        <dbReference type="ARBA" id="ARBA00022450"/>
    </source>
</evidence>
<dbReference type="InterPro" id="IPR018201">
    <property type="entry name" value="Ketoacyl_synth_AS"/>
</dbReference>
<keyword evidence="6" id="KW-0045">Antibiotic biosynthesis</keyword>
<dbReference type="Pfam" id="PF08659">
    <property type="entry name" value="KR"/>
    <property type="match status" value="2"/>
</dbReference>
<feature type="region of interest" description="N-terminal hotdog fold" evidence="9">
    <location>
        <begin position="2683"/>
        <end position="2808"/>
    </location>
</feature>
<dbReference type="InterPro" id="IPR014030">
    <property type="entry name" value="Ketoacyl_synth_N"/>
</dbReference>
<dbReference type="InterPro" id="IPR036736">
    <property type="entry name" value="ACP-like_sf"/>
</dbReference>
<dbReference type="SUPFAM" id="SSF53901">
    <property type="entry name" value="Thiolase-like"/>
    <property type="match status" value="2"/>
</dbReference>
<feature type="region of interest" description="C-terminal hotdog fold" evidence="9">
    <location>
        <begin position="2824"/>
        <end position="2961"/>
    </location>
</feature>
<dbReference type="InterPro" id="IPR006162">
    <property type="entry name" value="Ppantetheine_attach_site"/>
</dbReference>
<dbReference type="InterPro" id="IPR050091">
    <property type="entry name" value="PKS_NRPS_Biosynth_Enz"/>
</dbReference>
<dbReference type="SUPFAM" id="SSF47336">
    <property type="entry name" value="ACP-like"/>
    <property type="match status" value="2"/>
</dbReference>
<feature type="domain" description="Ketosynthase family 3 (KS3)" evidence="12">
    <location>
        <begin position="1809"/>
        <end position="2221"/>
    </location>
</feature>
<keyword evidence="4" id="KW-0597">Phosphoprotein</keyword>